<dbReference type="GO" id="GO:0016740">
    <property type="term" value="F:transferase activity"/>
    <property type="evidence" value="ECO:0007669"/>
    <property type="project" value="UniProtKB-KW"/>
</dbReference>
<protein>
    <submittedName>
        <fullName evidence="1">Phytoene synthase</fullName>
        <ecNumber evidence="1">2.5.1.32</ecNumber>
    </submittedName>
</protein>
<keyword evidence="2" id="KW-1185">Reference proteome</keyword>
<dbReference type="EMBL" id="JACIDT010000010">
    <property type="protein sequence ID" value="MBB3927212.1"/>
    <property type="molecule type" value="Genomic_DNA"/>
</dbReference>
<gene>
    <name evidence="1" type="ORF">GGR43_002935</name>
</gene>
<dbReference type="EC" id="2.5.1.32" evidence="1"/>
<evidence type="ECO:0000313" key="2">
    <source>
        <dbReference type="Proteomes" id="UP000571950"/>
    </source>
</evidence>
<name>A0A7W6BLC0_9SPHN</name>
<dbReference type="Proteomes" id="UP000571950">
    <property type="component" value="Unassembled WGS sequence"/>
</dbReference>
<dbReference type="AlphaFoldDB" id="A0A7W6BLC0"/>
<reference evidence="1 2" key="1">
    <citation type="submission" date="2020-08" db="EMBL/GenBank/DDBJ databases">
        <title>Genomic Encyclopedia of Type Strains, Phase IV (KMG-IV): sequencing the most valuable type-strain genomes for metagenomic binning, comparative biology and taxonomic classification.</title>
        <authorList>
            <person name="Goeker M."/>
        </authorList>
    </citation>
    <scope>NUCLEOTIDE SEQUENCE [LARGE SCALE GENOMIC DNA]</scope>
    <source>
        <strain evidence="1 2">DSM 26189</strain>
    </source>
</reference>
<accession>A0A7W6BLC0</accession>
<evidence type="ECO:0000313" key="1">
    <source>
        <dbReference type="EMBL" id="MBB3927212.1"/>
    </source>
</evidence>
<dbReference type="RefSeq" id="WP_188072714.1">
    <property type="nucleotide sequence ID" value="NZ_BSPS01000013.1"/>
</dbReference>
<proteinExistence type="predicted"/>
<keyword evidence="1" id="KW-0808">Transferase</keyword>
<organism evidence="1 2">
    <name type="scientific">Sphingobium jiangsuense</name>
    <dbReference type="NCBI Taxonomy" id="870476"/>
    <lineage>
        <taxon>Bacteria</taxon>
        <taxon>Pseudomonadati</taxon>
        <taxon>Pseudomonadota</taxon>
        <taxon>Alphaproteobacteria</taxon>
        <taxon>Sphingomonadales</taxon>
        <taxon>Sphingomonadaceae</taxon>
        <taxon>Sphingobium</taxon>
    </lineage>
</organism>
<comment type="caution">
    <text evidence="1">The sequence shown here is derived from an EMBL/GenBank/DDBJ whole genome shotgun (WGS) entry which is preliminary data.</text>
</comment>
<sequence>MMETPENTPVQRLVLSAAGRRARRAELLFALDNECARIARAAREPMMAQIRLAWWRDGLASADALPAHRSPMMDALRAMEGFPAARDGLIALIDGWEELILWDGEEPDAMLRAYASGRGGGLFEAFAPERGEEARRWGRLWALWDLAGHLDEAELARAAIRQGGELARGLPARPLLPRALAMLGGAARRDLARGGAMPAALTPGLYMRLLRLQIFGR</sequence>